<evidence type="ECO:0000259" key="7">
    <source>
        <dbReference type="PROSITE" id="PS51378"/>
    </source>
</evidence>
<accession>A0AAV4W3L3</accession>
<evidence type="ECO:0000256" key="4">
    <source>
        <dbReference type="ARBA" id="ARBA00023022"/>
    </source>
</evidence>
<dbReference type="InterPro" id="IPR036574">
    <property type="entry name" value="Scorpion_toxin-like_sf"/>
</dbReference>
<evidence type="ECO:0000256" key="5">
    <source>
        <dbReference type="ARBA" id="ARBA00023157"/>
    </source>
</evidence>
<keyword evidence="9" id="KW-1185">Reference proteome</keyword>
<evidence type="ECO:0000256" key="1">
    <source>
        <dbReference type="ARBA" id="ARBA00004613"/>
    </source>
</evidence>
<protein>
    <submittedName>
        <fullName evidence="8">Defensin</fullName>
    </submittedName>
</protein>
<dbReference type="Pfam" id="PF01097">
    <property type="entry name" value="Defensin_2"/>
    <property type="match status" value="1"/>
</dbReference>
<sequence length="140" mass="16454">MKGHRYFPQKKKIIPLFPRNWAGILIRKNSWAFPFAENLVFPELFLYLQNIDKYKRDSGLLFQLTEFVLIKIESCYHFRTMNARVLIFIALVVCAFATVAVEAGFGCPFDQMQCHNHCRSIKYRGGYCTNMFKRTCKCYG</sequence>
<keyword evidence="3" id="KW-0929">Antimicrobial</keyword>
<evidence type="ECO:0000256" key="3">
    <source>
        <dbReference type="ARBA" id="ARBA00022529"/>
    </source>
</evidence>
<dbReference type="Proteomes" id="UP001054837">
    <property type="component" value="Unassembled WGS sequence"/>
</dbReference>
<keyword evidence="6" id="KW-1133">Transmembrane helix</keyword>
<reference evidence="8 9" key="1">
    <citation type="submission" date="2021-06" db="EMBL/GenBank/DDBJ databases">
        <title>Caerostris darwini draft genome.</title>
        <authorList>
            <person name="Kono N."/>
            <person name="Arakawa K."/>
        </authorList>
    </citation>
    <scope>NUCLEOTIDE SEQUENCE [LARGE SCALE GENOMIC DNA]</scope>
</reference>
<dbReference type="GO" id="GO:0005576">
    <property type="term" value="C:extracellular region"/>
    <property type="evidence" value="ECO:0007669"/>
    <property type="project" value="UniProtKB-SubCell"/>
</dbReference>
<keyword evidence="4" id="KW-0044">Antibiotic</keyword>
<keyword evidence="5" id="KW-1015">Disulfide bond</keyword>
<evidence type="ECO:0000256" key="2">
    <source>
        <dbReference type="ARBA" id="ARBA00022525"/>
    </source>
</evidence>
<dbReference type="InterPro" id="IPR001542">
    <property type="entry name" value="Defensin_invertebrate/fungal"/>
</dbReference>
<keyword evidence="6" id="KW-0472">Membrane</keyword>
<comment type="caution">
    <text evidence="8">The sequence shown here is derived from an EMBL/GenBank/DDBJ whole genome shotgun (WGS) entry which is preliminary data.</text>
</comment>
<dbReference type="SUPFAM" id="SSF57095">
    <property type="entry name" value="Scorpion toxin-like"/>
    <property type="match status" value="1"/>
</dbReference>
<evidence type="ECO:0000313" key="8">
    <source>
        <dbReference type="EMBL" id="GIY76988.1"/>
    </source>
</evidence>
<dbReference type="GO" id="GO:0042742">
    <property type="term" value="P:defense response to bacterium"/>
    <property type="evidence" value="ECO:0007669"/>
    <property type="project" value="UniProtKB-KW"/>
</dbReference>
<dbReference type="EMBL" id="BPLQ01014066">
    <property type="protein sequence ID" value="GIY76988.1"/>
    <property type="molecule type" value="Genomic_DNA"/>
</dbReference>
<name>A0AAV4W3L3_9ARAC</name>
<feature type="domain" description="Invertebrate defensins family profile" evidence="7">
    <location>
        <begin position="104"/>
        <end position="140"/>
    </location>
</feature>
<feature type="transmembrane region" description="Helical" evidence="6">
    <location>
        <begin position="85"/>
        <end position="105"/>
    </location>
</feature>
<evidence type="ECO:0000313" key="9">
    <source>
        <dbReference type="Proteomes" id="UP001054837"/>
    </source>
</evidence>
<gene>
    <name evidence="8" type="primary">X975_05488</name>
    <name evidence="8" type="ORF">CDAR_402701</name>
</gene>
<dbReference type="PROSITE" id="PS51378">
    <property type="entry name" value="INVERT_DEFENSINS"/>
    <property type="match status" value="1"/>
</dbReference>
<dbReference type="AlphaFoldDB" id="A0AAV4W3L3"/>
<organism evidence="8 9">
    <name type="scientific">Caerostris darwini</name>
    <dbReference type="NCBI Taxonomy" id="1538125"/>
    <lineage>
        <taxon>Eukaryota</taxon>
        <taxon>Metazoa</taxon>
        <taxon>Ecdysozoa</taxon>
        <taxon>Arthropoda</taxon>
        <taxon>Chelicerata</taxon>
        <taxon>Arachnida</taxon>
        <taxon>Araneae</taxon>
        <taxon>Araneomorphae</taxon>
        <taxon>Entelegynae</taxon>
        <taxon>Araneoidea</taxon>
        <taxon>Araneidae</taxon>
        <taxon>Caerostris</taxon>
    </lineage>
</organism>
<proteinExistence type="predicted"/>
<evidence type="ECO:0000256" key="6">
    <source>
        <dbReference type="SAM" id="Phobius"/>
    </source>
</evidence>
<comment type="subcellular location">
    <subcellularLocation>
        <location evidence="1">Secreted</location>
    </subcellularLocation>
</comment>
<keyword evidence="2" id="KW-0964">Secreted</keyword>
<keyword evidence="6" id="KW-0812">Transmembrane</keyword>
<dbReference type="Gene3D" id="3.30.30.10">
    <property type="entry name" value="Knottin, scorpion toxin-like"/>
    <property type="match status" value="1"/>
</dbReference>